<dbReference type="Proteomes" id="UP000274097">
    <property type="component" value="Unassembled WGS sequence"/>
</dbReference>
<gene>
    <name evidence="2" type="ORF">D6Z83_15250</name>
    <name evidence="3" type="ORF">EBE87_25930</name>
</gene>
<feature type="region of interest" description="Disordered" evidence="1">
    <location>
        <begin position="63"/>
        <end position="82"/>
    </location>
</feature>
<protein>
    <submittedName>
        <fullName evidence="2">Uncharacterized protein</fullName>
    </submittedName>
</protein>
<reference evidence="2 5" key="1">
    <citation type="submission" date="2018-09" db="EMBL/GenBank/DDBJ databases">
        <title>Roseomonas sp. nov., isolated from feces of Tibetan antelopes in the Qinghai-Tibet plateau, China.</title>
        <authorList>
            <person name="Tian Z."/>
        </authorList>
    </citation>
    <scope>NUCLEOTIDE SEQUENCE [LARGE SCALE GENOMIC DNA]</scope>
    <source>
        <strain evidence="3 4">Z23</strain>
        <strain evidence="2 5">Z24</strain>
    </source>
</reference>
<accession>A0A3A9JI51</accession>
<evidence type="ECO:0000256" key="1">
    <source>
        <dbReference type="SAM" id="MobiDB-lite"/>
    </source>
</evidence>
<dbReference type="RefSeq" id="WP_120639146.1">
    <property type="nucleotide sequence ID" value="NZ_RAQU01000093.1"/>
</dbReference>
<sequence>MAVQVGPKNYTAVVTARGFCMIPDGPREPELERAIRDEARKVVMMSLREAVTRGGRARNILQRLEHAERKAPQALHRPEAAA</sequence>
<keyword evidence="4" id="KW-1185">Reference proteome</keyword>
<proteinExistence type="predicted"/>
<dbReference type="AlphaFoldDB" id="A0A3A9JI51"/>
<dbReference type="EMBL" id="RFLX01000058">
    <property type="protein sequence ID" value="RMI15418.1"/>
    <property type="molecule type" value="Genomic_DNA"/>
</dbReference>
<dbReference type="Proteomes" id="UP000278036">
    <property type="component" value="Unassembled WGS sequence"/>
</dbReference>
<evidence type="ECO:0000313" key="5">
    <source>
        <dbReference type="Proteomes" id="UP000278036"/>
    </source>
</evidence>
<dbReference type="EMBL" id="RAQU01000093">
    <property type="protein sequence ID" value="RKK03314.1"/>
    <property type="molecule type" value="Genomic_DNA"/>
</dbReference>
<evidence type="ECO:0000313" key="4">
    <source>
        <dbReference type="Proteomes" id="UP000274097"/>
    </source>
</evidence>
<dbReference type="InParanoid" id="A0A3A9JI51"/>
<evidence type="ECO:0000313" key="3">
    <source>
        <dbReference type="EMBL" id="RMI15418.1"/>
    </source>
</evidence>
<organism evidence="2 5">
    <name type="scientific">Teichococcus wenyumeiae</name>
    <dbReference type="NCBI Taxonomy" id="2478470"/>
    <lineage>
        <taxon>Bacteria</taxon>
        <taxon>Pseudomonadati</taxon>
        <taxon>Pseudomonadota</taxon>
        <taxon>Alphaproteobacteria</taxon>
        <taxon>Acetobacterales</taxon>
        <taxon>Roseomonadaceae</taxon>
        <taxon>Roseomonas</taxon>
    </lineage>
</organism>
<comment type="caution">
    <text evidence="2">The sequence shown here is derived from an EMBL/GenBank/DDBJ whole genome shotgun (WGS) entry which is preliminary data.</text>
</comment>
<name>A0A3A9JI51_9PROT</name>
<evidence type="ECO:0000313" key="2">
    <source>
        <dbReference type="EMBL" id="RKK03314.1"/>
    </source>
</evidence>